<dbReference type="VEuPathDB" id="FungiDB:HpaG808871"/>
<organism evidence="1 2">
    <name type="scientific">Hyaloperonospora arabidopsidis (strain Emoy2)</name>
    <name type="common">Downy mildew agent</name>
    <name type="synonym">Peronospora arabidopsidis</name>
    <dbReference type="NCBI Taxonomy" id="559515"/>
    <lineage>
        <taxon>Eukaryota</taxon>
        <taxon>Sar</taxon>
        <taxon>Stramenopiles</taxon>
        <taxon>Oomycota</taxon>
        <taxon>Peronosporomycetes</taxon>
        <taxon>Peronosporales</taxon>
        <taxon>Peronosporaceae</taxon>
        <taxon>Hyaloperonospora</taxon>
    </lineage>
</organism>
<proteinExistence type="predicted"/>
<dbReference type="Proteomes" id="UP000011713">
    <property type="component" value="Unassembled WGS sequence"/>
</dbReference>
<dbReference type="HOGENOM" id="CLU_2578999_0_0_1"/>
<sequence length="81" mass="9132">MIIATTRRYDNSNGAHGKRPAIKCIIAIRRQGCRQGNALLYQLVPSTCAYHDVTTSQNRVERYTLAWMSASFFPSSPTLVR</sequence>
<evidence type="ECO:0000313" key="1">
    <source>
        <dbReference type="EnsemblProtists" id="HpaP808871"/>
    </source>
</evidence>
<protein>
    <submittedName>
        <fullName evidence="1">Uncharacterized protein</fullName>
    </submittedName>
</protein>
<dbReference type="InParanoid" id="M4BR32"/>
<reference evidence="1" key="2">
    <citation type="submission" date="2015-06" db="UniProtKB">
        <authorList>
            <consortium name="EnsemblProtists"/>
        </authorList>
    </citation>
    <scope>IDENTIFICATION</scope>
    <source>
        <strain evidence="1">Emoy2</strain>
    </source>
</reference>
<dbReference type="EnsemblProtists" id="HpaT808871">
    <property type="protein sequence ID" value="HpaP808871"/>
    <property type="gene ID" value="HpaG808871"/>
</dbReference>
<reference evidence="2" key="1">
    <citation type="journal article" date="2010" name="Science">
        <title>Signatures of adaptation to obligate biotrophy in the Hyaloperonospora arabidopsidis genome.</title>
        <authorList>
            <person name="Baxter L."/>
            <person name="Tripathy S."/>
            <person name="Ishaque N."/>
            <person name="Boot N."/>
            <person name="Cabral A."/>
            <person name="Kemen E."/>
            <person name="Thines M."/>
            <person name="Ah-Fong A."/>
            <person name="Anderson R."/>
            <person name="Badejoko W."/>
            <person name="Bittner-Eddy P."/>
            <person name="Boore J.L."/>
            <person name="Chibucos M.C."/>
            <person name="Coates M."/>
            <person name="Dehal P."/>
            <person name="Delehaunty K."/>
            <person name="Dong S."/>
            <person name="Downton P."/>
            <person name="Dumas B."/>
            <person name="Fabro G."/>
            <person name="Fronick C."/>
            <person name="Fuerstenberg S.I."/>
            <person name="Fulton L."/>
            <person name="Gaulin E."/>
            <person name="Govers F."/>
            <person name="Hughes L."/>
            <person name="Humphray S."/>
            <person name="Jiang R.H."/>
            <person name="Judelson H."/>
            <person name="Kamoun S."/>
            <person name="Kyung K."/>
            <person name="Meijer H."/>
            <person name="Minx P."/>
            <person name="Morris P."/>
            <person name="Nelson J."/>
            <person name="Phuntumart V."/>
            <person name="Qutob D."/>
            <person name="Rehmany A."/>
            <person name="Rougon-Cardoso A."/>
            <person name="Ryden P."/>
            <person name="Torto-Alalibo T."/>
            <person name="Studholme D."/>
            <person name="Wang Y."/>
            <person name="Win J."/>
            <person name="Wood J."/>
            <person name="Clifton S.W."/>
            <person name="Rogers J."/>
            <person name="Van den Ackerveken G."/>
            <person name="Jones J.D."/>
            <person name="McDowell J.M."/>
            <person name="Beynon J."/>
            <person name="Tyler B.M."/>
        </authorList>
    </citation>
    <scope>NUCLEOTIDE SEQUENCE [LARGE SCALE GENOMIC DNA]</scope>
    <source>
        <strain evidence="2">Emoy2</strain>
    </source>
</reference>
<accession>M4BR32</accession>
<dbReference type="AlphaFoldDB" id="M4BR32"/>
<evidence type="ECO:0000313" key="2">
    <source>
        <dbReference type="Proteomes" id="UP000011713"/>
    </source>
</evidence>
<keyword evidence="2" id="KW-1185">Reference proteome</keyword>
<name>M4BR32_HYAAE</name>
<dbReference type="EMBL" id="JH598621">
    <property type="status" value="NOT_ANNOTATED_CDS"/>
    <property type="molecule type" value="Genomic_DNA"/>
</dbReference>